<feature type="transmembrane region" description="Helical" evidence="6">
    <location>
        <begin position="12"/>
        <end position="31"/>
    </location>
</feature>
<dbReference type="EMBL" id="QHKI01000004">
    <property type="protein sequence ID" value="RSM88494.1"/>
    <property type="molecule type" value="Genomic_DNA"/>
</dbReference>
<feature type="transmembrane region" description="Helical" evidence="6">
    <location>
        <begin position="249"/>
        <end position="268"/>
    </location>
</feature>
<keyword evidence="8" id="KW-0436">Ligase</keyword>
<dbReference type="AlphaFoldDB" id="A0A428ZKB0"/>
<protein>
    <submittedName>
        <fullName evidence="8">O-antigen ligase domain-containing protein</fullName>
    </submittedName>
</protein>
<feature type="transmembrane region" description="Helical" evidence="6">
    <location>
        <begin position="95"/>
        <end position="113"/>
    </location>
</feature>
<evidence type="ECO:0000256" key="3">
    <source>
        <dbReference type="ARBA" id="ARBA00022989"/>
    </source>
</evidence>
<dbReference type="OrthoDB" id="4866405at2"/>
<dbReference type="Pfam" id="PF04932">
    <property type="entry name" value="Wzy_C"/>
    <property type="match status" value="1"/>
</dbReference>
<feature type="transmembrane region" description="Helical" evidence="6">
    <location>
        <begin position="120"/>
        <end position="139"/>
    </location>
</feature>
<evidence type="ECO:0000256" key="6">
    <source>
        <dbReference type="SAM" id="Phobius"/>
    </source>
</evidence>
<feature type="transmembrane region" description="Helical" evidence="6">
    <location>
        <begin position="356"/>
        <end position="374"/>
    </location>
</feature>
<evidence type="ECO:0000256" key="4">
    <source>
        <dbReference type="ARBA" id="ARBA00023136"/>
    </source>
</evidence>
<dbReference type="InterPro" id="IPR051533">
    <property type="entry name" value="WaaL-like"/>
</dbReference>
<feature type="compositionally biased region" description="Basic and acidic residues" evidence="5">
    <location>
        <begin position="438"/>
        <end position="447"/>
    </location>
</feature>
<feature type="compositionally biased region" description="Polar residues" evidence="5">
    <location>
        <begin position="466"/>
        <end position="486"/>
    </location>
</feature>
<keyword evidence="2 6" id="KW-0812">Transmembrane</keyword>
<feature type="transmembrane region" description="Helical" evidence="6">
    <location>
        <begin position="331"/>
        <end position="350"/>
    </location>
</feature>
<dbReference type="PANTHER" id="PTHR37422">
    <property type="entry name" value="TEICHURONIC ACID BIOSYNTHESIS PROTEIN TUAE"/>
    <property type="match status" value="1"/>
</dbReference>
<evidence type="ECO:0000259" key="7">
    <source>
        <dbReference type="Pfam" id="PF04932"/>
    </source>
</evidence>
<gene>
    <name evidence="8" type="ORF">DMH04_07565</name>
</gene>
<keyword evidence="3 6" id="KW-1133">Transmembrane helix</keyword>
<feature type="transmembrane region" description="Helical" evidence="6">
    <location>
        <begin position="386"/>
        <end position="403"/>
    </location>
</feature>
<dbReference type="Proteomes" id="UP000287547">
    <property type="component" value="Unassembled WGS sequence"/>
</dbReference>
<accession>A0A428ZKB0</accession>
<comment type="subcellular location">
    <subcellularLocation>
        <location evidence="1">Membrane</location>
        <topology evidence="1">Multi-pass membrane protein</topology>
    </subcellularLocation>
</comment>
<evidence type="ECO:0000256" key="5">
    <source>
        <dbReference type="SAM" id="MobiDB-lite"/>
    </source>
</evidence>
<feature type="region of interest" description="Disordered" evidence="5">
    <location>
        <begin position="404"/>
        <end position="486"/>
    </location>
</feature>
<comment type="caution">
    <text evidence="8">The sequence shown here is derived from an EMBL/GenBank/DDBJ whole genome shotgun (WGS) entry which is preliminary data.</text>
</comment>
<feature type="domain" description="O-antigen ligase-related" evidence="7">
    <location>
        <begin position="208"/>
        <end position="337"/>
    </location>
</feature>
<proteinExistence type="predicted"/>
<dbReference type="GO" id="GO:0016874">
    <property type="term" value="F:ligase activity"/>
    <property type="evidence" value="ECO:0007669"/>
    <property type="project" value="UniProtKB-KW"/>
</dbReference>
<reference evidence="8 9" key="1">
    <citation type="submission" date="2018-05" db="EMBL/GenBank/DDBJ databases">
        <title>Evolution of GPA BGCs.</title>
        <authorList>
            <person name="Waglechner N."/>
            <person name="Wright G.D."/>
        </authorList>
    </citation>
    <scope>NUCLEOTIDE SEQUENCE [LARGE SCALE GENOMIC DNA]</scope>
    <source>
        <strain evidence="8 9">A82846</strain>
    </source>
</reference>
<evidence type="ECO:0000256" key="1">
    <source>
        <dbReference type="ARBA" id="ARBA00004141"/>
    </source>
</evidence>
<feature type="transmembrane region" description="Helical" evidence="6">
    <location>
        <begin position="175"/>
        <end position="195"/>
    </location>
</feature>
<sequence>MTDRTRPKLPGPVVVVLLCVAALVFDAATGLLPTTPYLTVITWQRLVIVAGLVAVLAAGARLPDFRTRLDVPILVLVVAALAVTVRSGGGAQLRNLVSFIAVYYLVTALLRVTKPAWRTVAMLASGVVTVAGAVAISQISRDVPTGFCRSGLFGDAACEPGTQVRAVGTFANPNLLAAFLLLFLPLSVLAVATIADRMYQICVLGLTLVGYIALLATFSRAAYIAGFAGLMVLTWQRARGRFSPATIRLAGWIGAGLLAAVLIGIAVVSKAGRALGVRNEAWSAAVDIALERPFGVGLGRAGAVVNARIDGTEEFVHVHNLWLNWLVETGFVGLLAITAITAGALVTAAGLAKKDVAIGFAGFAALLGFLIMNLMDHPSNLTRISVAFWMILGVAMGSAPARWRATPIPSQPAKRESRASMSGELPLPKIDSAGQATDRIEPVERTEPILPKRQARGRRDTPTPAPSTSALNARTSPSSVNWNRQN</sequence>
<evidence type="ECO:0000313" key="8">
    <source>
        <dbReference type="EMBL" id="RSM88494.1"/>
    </source>
</evidence>
<organism evidence="8 9">
    <name type="scientific">Kibdelosporangium aridum</name>
    <dbReference type="NCBI Taxonomy" id="2030"/>
    <lineage>
        <taxon>Bacteria</taxon>
        <taxon>Bacillati</taxon>
        <taxon>Actinomycetota</taxon>
        <taxon>Actinomycetes</taxon>
        <taxon>Pseudonocardiales</taxon>
        <taxon>Pseudonocardiaceae</taxon>
        <taxon>Kibdelosporangium</taxon>
    </lineage>
</organism>
<dbReference type="GO" id="GO:0016020">
    <property type="term" value="C:membrane"/>
    <property type="evidence" value="ECO:0007669"/>
    <property type="project" value="UniProtKB-SubCell"/>
</dbReference>
<feature type="transmembrane region" description="Helical" evidence="6">
    <location>
        <begin position="202"/>
        <end position="229"/>
    </location>
</feature>
<dbReference type="InterPro" id="IPR007016">
    <property type="entry name" value="O-antigen_ligase-rel_domated"/>
</dbReference>
<feature type="transmembrane region" description="Helical" evidence="6">
    <location>
        <begin position="71"/>
        <end position="89"/>
    </location>
</feature>
<dbReference type="RefSeq" id="WP_051794022.1">
    <property type="nucleotide sequence ID" value="NZ_QHKI01000004.1"/>
</dbReference>
<evidence type="ECO:0000256" key="2">
    <source>
        <dbReference type="ARBA" id="ARBA00022692"/>
    </source>
</evidence>
<dbReference type="PANTHER" id="PTHR37422:SF13">
    <property type="entry name" value="LIPOPOLYSACCHARIDE BIOSYNTHESIS PROTEIN PA4999-RELATED"/>
    <property type="match status" value="1"/>
</dbReference>
<feature type="transmembrane region" description="Helical" evidence="6">
    <location>
        <begin position="37"/>
        <end position="59"/>
    </location>
</feature>
<evidence type="ECO:0000313" key="9">
    <source>
        <dbReference type="Proteomes" id="UP000287547"/>
    </source>
</evidence>
<name>A0A428ZKB0_KIBAR</name>
<keyword evidence="4 6" id="KW-0472">Membrane</keyword>